<dbReference type="STRING" id="1890364.A0A2P6N9K7"/>
<evidence type="ECO:0000313" key="5">
    <source>
        <dbReference type="EMBL" id="PRP80632.1"/>
    </source>
</evidence>
<dbReference type="EMBL" id="MDYQ01000142">
    <property type="protein sequence ID" value="PRP80632.1"/>
    <property type="molecule type" value="Genomic_DNA"/>
</dbReference>
<evidence type="ECO:0000259" key="4">
    <source>
        <dbReference type="Pfam" id="PF07687"/>
    </source>
</evidence>
<evidence type="ECO:0000256" key="2">
    <source>
        <dbReference type="ARBA" id="ARBA00022723"/>
    </source>
</evidence>
<organism evidence="5 6">
    <name type="scientific">Planoprotostelium fungivorum</name>
    <dbReference type="NCBI Taxonomy" id="1890364"/>
    <lineage>
        <taxon>Eukaryota</taxon>
        <taxon>Amoebozoa</taxon>
        <taxon>Evosea</taxon>
        <taxon>Variosea</taxon>
        <taxon>Cavosteliida</taxon>
        <taxon>Cavosteliaceae</taxon>
        <taxon>Planoprotostelium</taxon>
    </lineage>
</organism>
<keyword evidence="3" id="KW-0378">Hydrolase</keyword>
<dbReference type="Pfam" id="PF01546">
    <property type="entry name" value="Peptidase_M20"/>
    <property type="match status" value="1"/>
</dbReference>
<keyword evidence="6" id="KW-1185">Reference proteome</keyword>
<dbReference type="InterPro" id="IPR011650">
    <property type="entry name" value="Peptidase_M20_dimer"/>
</dbReference>
<protein>
    <submittedName>
        <fullName evidence="5">Peptidase M20</fullName>
    </submittedName>
</protein>
<dbReference type="GO" id="GO:0008233">
    <property type="term" value="F:peptidase activity"/>
    <property type="evidence" value="ECO:0007669"/>
    <property type="project" value="UniProtKB-KW"/>
</dbReference>
<dbReference type="InterPro" id="IPR002933">
    <property type="entry name" value="Peptidase_M20"/>
</dbReference>
<keyword evidence="1" id="KW-0645">Protease</keyword>
<keyword evidence="2" id="KW-0479">Metal-binding</keyword>
<evidence type="ECO:0000256" key="1">
    <source>
        <dbReference type="ARBA" id="ARBA00022670"/>
    </source>
</evidence>
<feature type="domain" description="Peptidase M20 dimerisation" evidence="4">
    <location>
        <begin position="318"/>
        <end position="476"/>
    </location>
</feature>
<dbReference type="InParanoid" id="A0A2P6N9K7"/>
<dbReference type="PANTHER" id="PTHR43270">
    <property type="entry name" value="BETA-ALA-HIS DIPEPTIDASE"/>
    <property type="match status" value="1"/>
</dbReference>
<dbReference type="Gene3D" id="3.40.630.10">
    <property type="entry name" value="Zn peptidases"/>
    <property type="match status" value="1"/>
</dbReference>
<dbReference type="InterPro" id="IPR051458">
    <property type="entry name" value="Cyt/Met_Dipeptidase"/>
</dbReference>
<dbReference type="PANTHER" id="PTHR43270:SF4">
    <property type="entry name" value="CARNOSINE DIPEPTIDASE 2, ISOFORM A"/>
    <property type="match status" value="1"/>
</dbReference>
<name>A0A2P6N9K7_9EUKA</name>
<dbReference type="OrthoDB" id="7832001at2759"/>
<gene>
    <name evidence="5" type="ORF">PROFUN_10687</name>
</gene>
<evidence type="ECO:0000313" key="6">
    <source>
        <dbReference type="Proteomes" id="UP000241769"/>
    </source>
</evidence>
<comment type="caution">
    <text evidence="5">The sequence shown here is derived from an EMBL/GenBank/DDBJ whole genome shotgun (WGS) entry which is preliminary data.</text>
</comment>
<proteinExistence type="predicted"/>
<dbReference type="Gene3D" id="3.30.70.360">
    <property type="match status" value="1"/>
</dbReference>
<accession>A0A2P6N9K7</accession>
<dbReference type="GO" id="GO:0046872">
    <property type="term" value="F:metal ion binding"/>
    <property type="evidence" value="ECO:0007669"/>
    <property type="project" value="UniProtKB-KW"/>
</dbReference>
<evidence type="ECO:0000256" key="3">
    <source>
        <dbReference type="ARBA" id="ARBA00022801"/>
    </source>
</evidence>
<sequence length="572" mass="62900">MRPVYSFQTVARSTQYQFGRFQPGEYHFDSHPILSSSGAPTPSKVLLMLALLGGDTLSPLSFVADHLNPKFGLSHRKNKCGTEELLDRAKGLSYRNLAGMPGHNICRDNMNIEAAKKSIDHQFDHGLLQALQDFIRVPNQSPNFDSEWEMNGHMDAAMKVITDWIDVQGVTGLTYQIMREPKRTPLLLIDIPRSAHYTTDETVLMYGHMDKQPPLSQDDWAEGLSPYVPVTRGERLYGRGSADDGYAVFCSIAAVKVVQQQNLAHPRIIITIEACEESGSADFPYYMEKLTHFLGDVRLVVCLDTGGGNYDQLWLTTTLRGIAAGTLTVKILREGIHSGDASGVVPSSFRILRILLDRMEDSKSGEILIPELYQTIPSERMQQIHACAETLRDDVHNKVPFVRGAHPISGNHSELLGNRTWKPQLAVTGADGFPPTASAGNVMRAESSLKLSVRLPPGIDATMATEKMKEILERDPPYGAHVSFHPENPGNGKCLVVDAILTSSGWESPPLTPWLSESLQKSSRAFYNQPALLMGCGGAIPFMGMLGQRFPLAEFVVTGSSGPETNAHGDTF</sequence>
<dbReference type="SUPFAM" id="SSF53187">
    <property type="entry name" value="Zn-dependent exopeptidases"/>
    <property type="match status" value="1"/>
</dbReference>
<dbReference type="Proteomes" id="UP000241769">
    <property type="component" value="Unassembled WGS sequence"/>
</dbReference>
<dbReference type="Pfam" id="PF07687">
    <property type="entry name" value="M20_dimer"/>
    <property type="match status" value="1"/>
</dbReference>
<dbReference type="GO" id="GO:0006508">
    <property type="term" value="P:proteolysis"/>
    <property type="evidence" value="ECO:0007669"/>
    <property type="project" value="UniProtKB-KW"/>
</dbReference>
<reference evidence="5 6" key="1">
    <citation type="journal article" date="2018" name="Genome Biol. Evol.">
        <title>Multiple Roots of Fruiting Body Formation in Amoebozoa.</title>
        <authorList>
            <person name="Hillmann F."/>
            <person name="Forbes G."/>
            <person name="Novohradska S."/>
            <person name="Ferling I."/>
            <person name="Riege K."/>
            <person name="Groth M."/>
            <person name="Westermann M."/>
            <person name="Marz M."/>
            <person name="Spaller T."/>
            <person name="Winckler T."/>
            <person name="Schaap P."/>
            <person name="Glockner G."/>
        </authorList>
    </citation>
    <scope>NUCLEOTIDE SEQUENCE [LARGE SCALE GENOMIC DNA]</scope>
    <source>
        <strain evidence="5 6">Jena</strain>
    </source>
</reference>
<feature type="non-terminal residue" evidence="5">
    <location>
        <position position="572"/>
    </location>
</feature>
<dbReference type="AlphaFoldDB" id="A0A2P6N9K7"/>